<reference evidence="2 3" key="1">
    <citation type="submission" date="2018-02" db="EMBL/GenBank/DDBJ databases">
        <title>The genomes of Aspergillus section Nigri reveals drivers in fungal speciation.</title>
        <authorList>
            <consortium name="DOE Joint Genome Institute"/>
            <person name="Vesth T.C."/>
            <person name="Nybo J."/>
            <person name="Theobald S."/>
            <person name="Brandl J."/>
            <person name="Frisvad J.C."/>
            <person name="Nielsen K.F."/>
            <person name="Lyhne E.K."/>
            <person name="Kogle M.E."/>
            <person name="Kuo A."/>
            <person name="Riley R."/>
            <person name="Clum A."/>
            <person name="Nolan M."/>
            <person name="Lipzen A."/>
            <person name="Salamov A."/>
            <person name="Henrissat B."/>
            <person name="Wiebenga A."/>
            <person name="De vries R.P."/>
            <person name="Grigoriev I.V."/>
            <person name="Mortensen U.H."/>
            <person name="Andersen M.R."/>
            <person name="Baker S.E."/>
        </authorList>
    </citation>
    <scope>NUCLEOTIDE SEQUENCE [LARGE SCALE GENOMIC DNA]</scope>
    <source>
        <strain evidence="2 3">CBS 115571</strain>
    </source>
</reference>
<name>A0A2V5I642_ASPV1</name>
<evidence type="ECO:0000256" key="1">
    <source>
        <dbReference type="SAM" id="MobiDB-lite"/>
    </source>
</evidence>
<sequence length="177" mass="19231">MVSTPCHPDPGPCGGRENPRQVWSRVFGSFGCFMTVACQASDKTIEFQVLRSSKSLLSQPRSKPQQLQSRRCEGGGTTQEDKNSAPTEPTKNSGRTIIHWLLNVVVVLLLPGRNISAGCGPEGKELPPSLSPLIPANSHHGLSDGVCRVYYPLVWKEAKTQKAKQILPTYGLQPSPV</sequence>
<feature type="region of interest" description="Disordered" evidence="1">
    <location>
        <begin position="56"/>
        <end position="92"/>
    </location>
</feature>
<evidence type="ECO:0000313" key="3">
    <source>
        <dbReference type="Proteomes" id="UP000249829"/>
    </source>
</evidence>
<keyword evidence="3" id="KW-1185">Reference proteome</keyword>
<feature type="compositionally biased region" description="Polar residues" evidence="1">
    <location>
        <begin position="56"/>
        <end position="69"/>
    </location>
</feature>
<dbReference type="Proteomes" id="UP000249829">
    <property type="component" value="Unassembled WGS sequence"/>
</dbReference>
<dbReference type="AlphaFoldDB" id="A0A2V5I642"/>
<accession>A0A2V5I642</accession>
<protein>
    <submittedName>
        <fullName evidence="2">Uncharacterized protein</fullName>
    </submittedName>
</protein>
<evidence type="ECO:0000313" key="2">
    <source>
        <dbReference type="EMBL" id="PYI15066.1"/>
    </source>
</evidence>
<gene>
    <name evidence="2" type="ORF">BO99DRAFT_266018</name>
</gene>
<organism evidence="2 3">
    <name type="scientific">Aspergillus violaceofuscus (strain CBS 115571)</name>
    <dbReference type="NCBI Taxonomy" id="1450538"/>
    <lineage>
        <taxon>Eukaryota</taxon>
        <taxon>Fungi</taxon>
        <taxon>Dikarya</taxon>
        <taxon>Ascomycota</taxon>
        <taxon>Pezizomycotina</taxon>
        <taxon>Eurotiomycetes</taxon>
        <taxon>Eurotiomycetidae</taxon>
        <taxon>Eurotiales</taxon>
        <taxon>Aspergillaceae</taxon>
        <taxon>Aspergillus</taxon>
    </lineage>
</organism>
<dbReference type="EMBL" id="KZ825196">
    <property type="protein sequence ID" value="PYI15066.1"/>
    <property type="molecule type" value="Genomic_DNA"/>
</dbReference>
<proteinExistence type="predicted"/>